<protein>
    <submittedName>
        <fullName evidence="2">Glycosyltransferase family 2 protein</fullName>
    </submittedName>
</protein>
<dbReference type="InterPro" id="IPR001173">
    <property type="entry name" value="Glyco_trans_2-like"/>
</dbReference>
<dbReference type="PANTHER" id="PTHR43685">
    <property type="entry name" value="GLYCOSYLTRANSFERASE"/>
    <property type="match status" value="1"/>
</dbReference>
<dbReference type="InterPro" id="IPR050834">
    <property type="entry name" value="Glycosyltransf_2"/>
</dbReference>
<accession>A0A940DJF9</accession>
<name>A0A940DJF9_9BACT</name>
<gene>
    <name evidence="2" type="ORF">IAC51_02480</name>
</gene>
<reference evidence="2" key="2">
    <citation type="journal article" date="2021" name="PeerJ">
        <title>Extensive microbial diversity within the chicken gut microbiome revealed by metagenomics and culture.</title>
        <authorList>
            <person name="Gilroy R."/>
            <person name="Ravi A."/>
            <person name="Getino M."/>
            <person name="Pursley I."/>
            <person name="Horton D.L."/>
            <person name="Alikhan N.F."/>
            <person name="Baker D."/>
            <person name="Gharbi K."/>
            <person name="Hall N."/>
            <person name="Watson M."/>
            <person name="Adriaenssens E.M."/>
            <person name="Foster-Nyarko E."/>
            <person name="Jarju S."/>
            <person name="Secka A."/>
            <person name="Antonio M."/>
            <person name="Oren A."/>
            <person name="Chaudhuri R.R."/>
            <person name="La Ragione R."/>
            <person name="Hildebrand F."/>
            <person name="Pallen M.J."/>
        </authorList>
    </citation>
    <scope>NUCLEOTIDE SEQUENCE</scope>
    <source>
        <strain evidence="2">3924</strain>
    </source>
</reference>
<evidence type="ECO:0000313" key="2">
    <source>
        <dbReference type="EMBL" id="MBO8439496.1"/>
    </source>
</evidence>
<evidence type="ECO:0000259" key="1">
    <source>
        <dbReference type="Pfam" id="PF00535"/>
    </source>
</evidence>
<dbReference type="AlphaFoldDB" id="A0A940DJF9"/>
<evidence type="ECO:0000313" key="3">
    <source>
        <dbReference type="Proteomes" id="UP000712007"/>
    </source>
</evidence>
<dbReference type="EMBL" id="JADIMV010000045">
    <property type="protein sequence ID" value="MBO8439496.1"/>
    <property type="molecule type" value="Genomic_DNA"/>
</dbReference>
<dbReference type="Gene3D" id="3.90.550.10">
    <property type="entry name" value="Spore Coat Polysaccharide Biosynthesis Protein SpsA, Chain A"/>
    <property type="match status" value="1"/>
</dbReference>
<dbReference type="PANTHER" id="PTHR43685:SF11">
    <property type="entry name" value="GLYCOSYLTRANSFERASE TAGX-RELATED"/>
    <property type="match status" value="1"/>
</dbReference>
<comment type="caution">
    <text evidence="2">The sequence shown here is derived from an EMBL/GenBank/DDBJ whole genome shotgun (WGS) entry which is preliminary data.</text>
</comment>
<reference evidence="2" key="1">
    <citation type="submission" date="2020-10" db="EMBL/GenBank/DDBJ databases">
        <authorList>
            <person name="Gilroy R."/>
        </authorList>
    </citation>
    <scope>NUCLEOTIDE SEQUENCE</scope>
    <source>
        <strain evidence="2">3924</strain>
    </source>
</reference>
<feature type="domain" description="Glycosyltransferase 2-like" evidence="1">
    <location>
        <begin position="4"/>
        <end position="111"/>
    </location>
</feature>
<sequence length="276" mass="31950">MIDILLSTYNGEKYLAEQLDSLFRQSFQDFRVIVRDDCSSDNTVSILRHYSVIYPDKIEIIYGDKNIGYIKSFEYLLSISTADYAMFCDQDDIWLPDKIEASFDKLLEYEKKYGRNTPILIHTDLTVTDENLNSIHSSFIAYSGFNVTLLESDIRFLGLCNTVTGCTALFNRALINQALPFHPGLYHDAWMAVCAKKYGCLAFLPRQTILYRQHGDNALGALDGRFSLKNKLLSLRSTVGRMADIYRAMHGIVYKNPFHFIYFKTIYTVRYRMFKQ</sequence>
<dbReference type="Pfam" id="PF00535">
    <property type="entry name" value="Glycos_transf_2"/>
    <property type="match status" value="1"/>
</dbReference>
<dbReference type="InterPro" id="IPR029044">
    <property type="entry name" value="Nucleotide-diphossugar_trans"/>
</dbReference>
<organism evidence="2 3">
    <name type="scientific">Candidatus Aphodosoma intestinipullorum</name>
    <dbReference type="NCBI Taxonomy" id="2840674"/>
    <lineage>
        <taxon>Bacteria</taxon>
        <taxon>Pseudomonadati</taxon>
        <taxon>Bacteroidota</taxon>
        <taxon>Bacteroidia</taxon>
        <taxon>Bacteroidales</taxon>
        <taxon>Candidatus Aphodosoma</taxon>
    </lineage>
</organism>
<proteinExistence type="predicted"/>
<dbReference type="SUPFAM" id="SSF53448">
    <property type="entry name" value="Nucleotide-diphospho-sugar transferases"/>
    <property type="match status" value="1"/>
</dbReference>
<dbReference type="CDD" id="cd04196">
    <property type="entry name" value="GT_2_like_d"/>
    <property type="match status" value="1"/>
</dbReference>
<dbReference type="Proteomes" id="UP000712007">
    <property type="component" value="Unassembled WGS sequence"/>
</dbReference>